<evidence type="ECO:0000313" key="1">
    <source>
        <dbReference type="EMBL" id="KAK3590043.1"/>
    </source>
</evidence>
<protein>
    <submittedName>
        <fullName evidence="1">Uncharacterized protein</fullName>
    </submittedName>
</protein>
<reference evidence="1" key="3">
    <citation type="submission" date="2023-05" db="EMBL/GenBank/DDBJ databases">
        <authorList>
            <person name="Smith C.H."/>
        </authorList>
    </citation>
    <scope>NUCLEOTIDE SEQUENCE</scope>
    <source>
        <strain evidence="1">CHS0354</strain>
        <tissue evidence="1">Mantle</tissue>
    </source>
</reference>
<dbReference type="EMBL" id="JAEAOA010002345">
    <property type="protein sequence ID" value="KAK3590043.1"/>
    <property type="molecule type" value="Genomic_DNA"/>
</dbReference>
<dbReference type="InterPro" id="IPR024079">
    <property type="entry name" value="MetalloPept_cat_dom_sf"/>
</dbReference>
<dbReference type="AlphaFoldDB" id="A0AAE0SE48"/>
<dbReference type="Gene3D" id="3.40.390.10">
    <property type="entry name" value="Collagenase (Catalytic Domain)"/>
    <property type="match status" value="1"/>
</dbReference>
<proteinExistence type="predicted"/>
<organism evidence="1 2">
    <name type="scientific">Potamilus streckersoni</name>
    <dbReference type="NCBI Taxonomy" id="2493646"/>
    <lineage>
        <taxon>Eukaryota</taxon>
        <taxon>Metazoa</taxon>
        <taxon>Spiralia</taxon>
        <taxon>Lophotrochozoa</taxon>
        <taxon>Mollusca</taxon>
        <taxon>Bivalvia</taxon>
        <taxon>Autobranchia</taxon>
        <taxon>Heteroconchia</taxon>
        <taxon>Palaeoheterodonta</taxon>
        <taxon>Unionida</taxon>
        <taxon>Unionoidea</taxon>
        <taxon>Unionidae</taxon>
        <taxon>Ambleminae</taxon>
        <taxon>Lampsilini</taxon>
        <taxon>Potamilus</taxon>
    </lineage>
</organism>
<dbReference type="GO" id="GO:0008237">
    <property type="term" value="F:metallopeptidase activity"/>
    <property type="evidence" value="ECO:0007669"/>
    <property type="project" value="InterPro"/>
</dbReference>
<name>A0AAE0SE48_9BIVA</name>
<sequence length="394" mass="44133">MAIEDVHVCQGYIEIQLSLDSATFNMRVDLILLMVSLAASMPFEKTENTIQVGVREVHVENEGLRAKRGTEMPMKKKFEIELKGETVTLDLTLNEFVDKNAPIYVVEGGELKQWQRENTDEQYGFYQDRNMQASIMVRCSAGICRPIGSFTARGQRYHLRLDGKPIESNSLLSPVKEPSKVNISMENDTIYVTENASNTHVQKMTQVHAPHTLYSSLVPERNSSQQDPRKKRAIPAGIDIVEIMVFADDAICNSFTAVENGSRNAAIATMGSYYALLVNEMDTVFKPFKDHPNNNAKMDIRLFFSGIIIACDSAGSTWSKNGNTAGDDLSSFALWQQSQKAKSNMQYDIAMGISGRKKGNELVPLQLEQKTPQAPYNHGTNQVYKKQVDVLIYL</sequence>
<gene>
    <name evidence="1" type="ORF">CHS0354_041069</name>
</gene>
<accession>A0AAE0SE48</accession>
<evidence type="ECO:0000313" key="2">
    <source>
        <dbReference type="Proteomes" id="UP001195483"/>
    </source>
</evidence>
<keyword evidence="2" id="KW-1185">Reference proteome</keyword>
<dbReference type="Proteomes" id="UP001195483">
    <property type="component" value="Unassembled WGS sequence"/>
</dbReference>
<reference evidence="1" key="2">
    <citation type="journal article" date="2021" name="Genome Biol. Evol.">
        <title>Developing a high-quality reference genome for a parasitic bivalve with doubly uniparental inheritance (Bivalvia: Unionida).</title>
        <authorList>
            <person name="Smith C.H."/>
        </authorList>
    </citation>
    <scope>NUCLEOTIDE SEQUENCE</scope>
    <source>
        <strain evidence="1">CHS0354</strain>
        <tissue evidence="1">Mantle</tissue>
    </source>
</reference>
<comment type="caution">
    <text evidence="1">The sequence shown here is derived from an EMBL/GenBank/DDBJ whole genome shotgun (WGS) entry which is preliminary data.</text>
</comment>
<reference evidence="1" key="1">
    <citation type="journal article" date="2021" name="Genome Biol. Evol.">
        <title>A High-Quality Reference Genome for a Parasitic Bivalve with Doubly Uniparental Inheritance (Bivalvia: Unionida).</title>
        <authorList>
            <person name="Smith C.H."/>
        </authorList>
    </citation>
    <scope>NUCLEOTIDE SEQUENCE</scope>
    <source>
        <strain evidence="1">CHS0354</strain>
    </source>
</reference>